<name>A0ACD5VRX0_AVESA</name>
<accession>A0ACD5VRX0</accession>
<keyword evidence="2" id="KW-1185">Reference proteome</keyword>
<sequence>MPKIKRGDVPNGSTSSGHRPKRGRRNRNLHLNEASSRLIDPEGGVLSQELAAVLSPSIVWLASFDGKKFHSQCTGIVVRNDQLGASFVTSRDLVASRDVVTAKHSDYIDALRIKVHLPNGRVVNASVQDCIVACNMIVVGTKSFPDLRPACLDKQMQVEPSIQLLAASLCHMSGKFLVTTGVLTDSPIGVETHGIMWSTCKITEVLCQFLCGCPLAVSGG</sequence>
<dbReference type="Proteomes" id="UP001732700">
    <property type="component" value="Chromosome 3C"/>
</dbReference>
<proteinExistence type="predicted"/>
<reference evidence="1" key="2">
    <citation type="submission" date="2025-09" db="UniProtKB">
        <authorList>
            <consortium name="EnsemblPlants"/>
        </authorList>
    </citation>
    <scope>IDENTIFICATION</scope>
</reference>
<organism evidence="1 2">
    <name type="scientific">Avena sativa</name>
    <name type="common">Oat</name>
    <dbReference type="NCBI Taxonomy" id="4498"/>
    <lineage>
        <taxon>Eukaryota</taxon>
        <taxon>Viridiplantae</taxon>
        <taxon>Streptophyta</taxon>
        <taxon>Embryophyta</taxon>
        <taxon>Tracheophyta</taxon>
        <taxon>Spermatophyta</taxon>
        <taxon>Magnoliopsida</taxon>
        <taxon>Liliopsida</taxon>
        <taxon>Poales</taxon>
        <taxon>Poaceae</taxon>
        <taxon>BOP clade</taxon>
        <taxon>Pooideae</taxon>
        <taxon>Poodae</taxon>
        <taxon>Poeae</taxon>
        <taxon>Poeae Chloroplast Group 1 (Aveneae type)</taxon>
        <taxon>Aveninae</taxon>
        <taxon>Avena</taxon>
    </lineage>
</organism>
<evidence type="ECO:0000313" key="1">
    <source>
        <dbReference type="EnsemblPlants" id="AVESA.00010b.r2.3CG0502740.1.CDS"/>
    </source>
</evidence>
<reference evidence="1" key="1">
    <citation type="submission" date="2021-05" db="EMBL/GenBank/DDBJ databases">
        <authorList>
            <person name="Scholz U."/>
            <person name="Mascher M."/>
            <person name="Fiebig A."/>
        </authorList>
    </citation>
    <scope>NUCLEOTIDE SEQUENCE [LARGE SCALE GENOMIC DNA]</scope>
</reference>
<protein>
    <submittedName>
        <fullName evidence="1">Uncharacterized protein</fullName>
    </submittedName>
</protein>
<evidence type="ECO:0000313" key="2">
    <source>
        <dbReference type="Proteomes" id="UP001732700"/>
    </source>
</evidence>
<dbReference type="EnsemblPlants" id="AVESA.00010b.r2.3CG0502740.1">
    <property type="protein sequence ID" value="AVESA.00010b.r2.3CG0502740.1.CDS"/>
    <property type="gene ID" value="AVESA.00010b.r2.3CG0502740"/>
</dbReference>